<dbReference type="CDD" id="cd00609">
    <property type="entry name" value="AAT_like"/>
    <property type="match status" value="1"/>
</dbReference>
<keyword evidence="4 7" id="KW-0456">Lyase</keyword>
<feature type="domain" description="Aminotransferase class I/classII large" evidence="6">
    <location>
        <begin position="26"/>
        <end position="371"/>
    </location>
</feature>
<comment type="caution">
    <text evidence="7">The sequence shown here is derived from an EMBL/GenBank/DDBJ whole genome shotgun (WGS) entry which is preliminary data.</text>
</comment>
<name>A0ABV7YS24_9BACT</name>
<comment type="similarity">
    <text evidence="5">Belongs to the class-II pyridoxal-phosphate-dependent aminotransferase family. MalY/PatB cystathionine beta-lyase subfamily.</text>
</comment>
<dbReference type="Proteomes" id="UP001595616">
    <property type="component" value="Unassembled WGS sequence"/>
</dbReference>
<evidence type="ECO:0000259" key="6">
    <source>
        <dbReference type="Pfam" id="PF00155"/>
    </source>
</evidence>
<keyword evidence="8" id="KW-1185">Reference proteome</keyword>
<evidence type="ECO:0000313" key="7">
    <source>
        <dbReference type="EMBL" id="MFC3810159.1"/>
    </source>
</evidence>
<dbReference type="InterPro" id="IPR004839">
    <property type="entry name" value="Aminotransferase_I/II_large"/>
</dbReference>
<evidence type="ECO:0000256" key="2">
    <source>
        <dbReference type="ARBA" id="ARBA00012224"/>
    </source>
</evidence>
<organism evidence="7 8">
    <name type="scientific">Lacihabitans lacunae</name>
    <dbReference type="NCBI Taxonomy" id="1028214"/>
    <lineage>
        <taxon>Bacteria</taxon>
        <taxon>Pseudomonadati</taxon>
        <taxon>Bacteroidota</taxon>
        <taxon>Cytophagia</taxon>
        <taxon>Cytophagales</taxon>
        <taxon>Leadbetterellaceae</taxon>
        <taxon>Lacihabitans</taxon>
    </lineage>
</organism>
<dbReference type="EC" id="4.4.1.13" evidence="2"/>
<dbReference type="GO" id="GO:0047804">
    <property type="term" value="F:cysteine-S-conjugate beta-lyase activity"/>
    <property type="evidence" value="ECO:0007669"/>
    <property type="project" value="UniProtKB-EC"/>
</dbReference>
<evidence type="ECO:0000256" key="3">
    <source>
        <dbReference type="ARBA" id="ARBA00022898"/>
    </source>
</evidence>
<dbReference type="RefSeq" id="WP_379836040.1">
    <property type="nucleotide sequence ID" value="NZ_JBHRYQ010000001.1"/>
</dbReference>
<dbReference type="SUPFAM" id="SSF53383">
    <property type="entry name" value="PLP-dependent transferases"/>
    <property type="match status" value="1"/>
</dbReference>
<sequence length="380" mass="43541">MFDFDKIVDRKNTNSYKWDKYPDGVLPLWVADMDFEVIPEIKEALSRIVDHGIIGYSHVPEQLETVVVDRLKKLHNWEIKKEWIVWLPGLVPGIHTATRSISDDFFAVMTSSPVYRPFLEAADFGKRRLSDIPFVWKNERWEMDFEEMEKSVNPSTKLYLLCNPHNPNGRVFSKEELTHLADFCLKNDLIICSDEIHCDLILDETKKHISIATLNKEIEQRSITLLAPSKTFNIAGLGCSMAIIPNAELRASFEKAKYGMMPMLSAFAFESALAAYKFGEPWRKEMIAYLQANHAFLLNEINKIEGLEMKPLEATYLAWISYEKTGSFNFVEILEKHGVGVQDASIFGGKSYFRLNFATQKSNLEEAINRIKKAVSSINP</sequence>
<dbReference type="InterPro" id="IPR027619">
    <property type="entry name" value="C-S_lyase_PatB-like"/>
</dbReference>
<accession>A0ABV7YS24</accession>
<evidence type="ECO:0000313" key="8">
    <source>
        <dbReference type="Proteomes" id="UP001595616"/>
    </source>
</evidence>
<dbReference type="Gene3D" id="3.40.640.10">
    <property type="entry name" value="Type I PLP-dependent aspartate aminotransferase-like (Major domain)"/>
    <property type="match status" value="1"/>
</dbReference>
<proteinExistence type="inferred from homology"/>
<comment type="cofactor">
    <cofactor evidence="1">
        <name>pyridoxal 5'-phosphate</name>
        <dbReference type="ChEBI" id="CHEBI:597326"/>
    </cofactor>
</comment>
<evidence type="ECO:0000256" key="1">
    <source>
        <dbReference type="ARBA" id="ARBA00001933"/>
    </source>
</evidence>
<dbReference type="EMBL" id="JBHRYQ010000001">
    <property type="protein sequence ID" value="MFC3810159.1"/>
    <property type="molecule type" value="Genomic_DNA"/>
</dbReference>
<protein>
    <recommendedName>
        <fullName evidence="2">cysteine-S-conjugate beta-lyase</fullName>
        <ecNumber evidence="2">4.4.1.13</ecNumber>
    </recommendedName>
</protein>
<dbReference type="PANTHER" id="PTHR43525:SF1">
    <property type="entry name" value="PROTEIN MALY"/>
    <property type="match status" value="1"/>
</dbReference>
<dbReference type="InterPro" id="IPR015424">
    <property type="entry name" value="PyrdxlP-dep_Trfase"/>
</dbReference>
<dbReference type="PANTHER" id="PTHR43525">
    <property type="entry name" value="PROTEIN MALY"/>
    <property type="match status" value="1"/>
</dbReference>
<gene>
    <name evidence="7" type="ORF">ACFOOI_05805</name>
</gene>
<evidence type="ECO:0000256" key="4">
    <source>
        <dbReference type="ARBA" id="ARBA00023239"/>
    </source>
</evidence>
<reference evidence="8" key="1">
    <citation type="journal article" date="2019" name="Int. J. Syst. Evol. Microbiol.">
        <title>The Global Catalogue of Microorganisms (GCM) 10K type strain sequencing project: providing services to taxonomists for standard genome sequencing and annotation.</title>
        <authorList>
            <consortium name="The Broad Institute Genomics Platform"/>
            <consortium name="The Broad Institute Genome Sequencing Center for Infectious Disease"/>
            <person name="Wu L."/>
            <person name="Ma J."/>
        </authorList>
    </citation>
    <scope>NUCLEOTIDE SEQUENCE [LARGE SCALE GENOMIC DNA]</scope>
    <source>
        <strain evidence="8">CECT 7956</strain>
    </source>
</reference>
<dbReference type="Pfam" id="PF00155">
    <property type="entry name" value="Aminotran_1_2"/>
    <property type="match status" value="1"/>
</dbReference>
<dbReference type="InterPro" id="IPR015422">
    <property type="entry name" value="PyrdxlP-dep_Trfase_small"/>
</dbReference>
<dbReference type="NCBIfam" id="TIGR04350">
    <property type="entry name" value="C_S_lyase_PatB"/>
    <property type="match status" value="1"/>
</dbReference>
<dbReference type="Gene3D" id="3.90.1150.10">
    <property type="entry name" value="Aspartate Aminotransferase, domain 1"/>
    <property type="match status" value="1"/>
</dbReference>
<evidence type="ECO:0000256" key="5">
    <source>
        <dbReference type="ARBA" id="ARBA00037974"/>
    </source>
</evidence>
<dbReference type="InterPro" id="IPR015421">
    <property type="entry name" value="PyrdxlP-dep_Trfase_major"/>
</dbReference>
<dbReference type="InterPro" id="IPR051798">
    <property type="entry name" value="Class-II_PLP-Dep_Aminotrans"/>
</dbReference>
<keyword evidence="3" id="KW-0663">Pyridoxal phosphate</keyword>